<evidence type="ECO:0000313" key="2">
    <source>
        <dbReference type="Proteomes" id="UP000250275"/>
    </source>
</evidence>
<reference evidence="1 2" key="1">
    <citation type="submission" date="2015-07" db="EMBL/GenBank/DDBJ databases">
        <title>The genome of Eufriesea mexicana.</title>
        <authorList>
            <person name="Pan H."/>
            <person name="Kapheim K."/>
        </authorList>
    </citation>
    <scope>NUCLEOTIDE SEQUENCE [LARGE SCALE GENOMIC DNA]</scope>
    <source>
        <strain evidence="1">0111107269</strain>
        <tissue evidence="1">Whole body</tissue>
    </source>
</reference>
<evidence type="ECO:0000313" key="1">
    <source>
        <dbReference type="EMBL" id="OAD54895.1"/>
    </source>
</evidence>
<keyword evidence="2" id="KW-1185">Reference proteome</keyword>
<gene>
    <name evidence="1" type="ORF">WN48_05906</name>
</gene>
<dbReference type="EMBL" id="KQ763659">
    <property type="protein sequence ID" value="OAD54895.1"/>
    <property type="molecule type" value="Genomic_DNA"/>
</dbReference>
<sequence>MNGSIKAAINLDDRSYRSQSGYEKEDGFRAMYKLPLAILTWKEVSTPVTTPTVEPLSILVENKLQEEVG</sequence>
<name>A0A310SKH7_9HYME</name>
<accession>A0A310SKH7</accession>
<proteinExistence type="predicted"/>
<protein>
    <submittedName>
        <fullName evidence="1">Uncharacterized protein</fullName>
    </submittedName>
</protein>
<dbReference type="Proteomes" id="UP000250275">
    <property type="component" value="Unassembled WGS sequence"/>
</dbReference>
<dbReference type="AlphaFoldDB" id="A0A310SKH7"/>
<organism evidence="1 2">
    <name type="scientific">Eufriesea mexicana</name>
    <dbReference type="NCBI Taxonomy" id="516756"/>
    <lineage>
        <taxon>Eukaryota</taxon>
        <taxon>Metazoa</taxon>
        <taxon>Ecdysozoa</taxon>
        <taxon>Arthropoda</taxon>
        <taxon>Hexapoda</taxon>
        <taxon>Insecta</taxon>
        <taxon>Pterygota</taxon>
        <taxon>Neoptera</taxon>
        <taxon>Endopterygota</taxon>
        <taxon>Hymenoptera</taxon>
        <taxon>Apocrita</taxon>
        <taxon>Aculeata</taxon>
        <taxon>Apoidea</taxon>
        <taxon>Anthophila</taxon>
        <taxon>Apidae</taxon>
        <taxon>Eufriesea</taxon>
    </lineage>
</organism>